<dbReference type="EMBL" id="MU069784">
    <property type="protein sequence ID" value="KAF5833915.1"/>
    <property type="molecule type" value="Genomic_DNA"/>
</dbReference>
<reference evidence="6" key="1">
    <citation type="submission" date="2017-08" db="EMBL/GenBank/DDBJ databases">
        <authorList>
            <person name="Polle J.E."/>
            <person name="Barry K."/>
            <person name="Cushman J."/>
            <person name="Schmutz J."/>
            <person name="Tran D."/>
            <person name="Hathwaick L.T."/>
            <person name="Yim W.C."/>
            <person name="Jenkins J."/>
            <person name="Mckie-Krisberg Z.M."/>
            <person name="Prochnik S."/>
            <person name="Lindquist E."/>
            <person name="Dockter R.B."/>
            <person name="Adam C."/>
            <person name="Molina H."/>
            <person name="Bunkerborg J."/>
            <person name="Jin E."/>
            <person name="Buchheim M."/>
            <person name="Magnuson J."/>
        </authorList>
    </citation>
    <scope>NUCLEOTIDE SEQUENCE</scope>
    <source>
        <strain evidence="6">CCAP 19/18</strain>
    </source>
</reference>
<dbReference type="PANTHER" id="PTHR24012">
    <property type="entry name" value="RNA BINDING PROTEIN"/>
    <property type="match status" value="1"/>
</dbReference>
<dbReference type="SMART" id="SM00360">
    <property type="entry name" value="RRM"/>
    <property type="match status" value="3"/>
</dbReference>
<dbReference type="CDD" id="cd00590">
    <property type="entry name" value="RRM_SF"/>
    <property type="match status" value="2"/>
</dbReference>
<dbReference type="InterPro" id="IPR002343">
    <property type="entry name" value="Hud_Sxl_RNA"/>
</dbReference>
<protein>
    <recommendedName>
        <fullName evidence="5">RRM domain-containing protein</fullName>
    </recommendedName>
</protein>
<dbReference type="Pfam" id="PF00076">
    <property type="entry name" value="RRM_1"/>
    <property type="match status" value="3"/>
</dbReference>
<sequence length="348" mass="37148">MDLPPEPVYLQPHANILVRNFPPDYDIGSFQALFRQYAIIEGCRYFPTAAIPYAFIKLASVEAAHTAIKALHNSKLGGRTIIVKSAEQDCEYEHCINNLYCTNLPLSWDDNMLRSTFSRFGTVLSTKLLTALPGMPGKGGLVRMSTNEEAKAARDALNAIVPIGESIPIVVKYADSPEEKQRKVGPGRGGQQNDGAWPSQSYPAWPAPAAAPAPAPATGPNNIIVKGLTPDVDRLQLYELFAPFGGTMGVVMQGPGTAHISYADPGTAQRAVQAMNGWAYRGYPLHVTSTYHGPGAVQLASAAPAPLALPASAALPQMSTMHQLPQMSHMPAPAPVSVLPQAAPWAGY</sequence>
<accession>A0ABQ7GH42</accession>
<keyword evidence="7" id="KW-1185">Reference proteome</keyword>
<feature type="domain" description="RRM" evidence="5">
    <location>
        <begin position="221"/>
        <end position="292"/>
    </location>
</feature>
<name>A0ABQ7GH42_DUNSA</name>
<organism evidence="6 7">
    <name type="scientific">Dunaliella salina</name>
    <name type="common">Green alga</name>
    <name type="synonym">Protococcus salinus</name>
    <dbReference type="NCBI Taxonomy" id="3046"/>
    <lineage>
        <taxon>Eukaryota</taxon>
        <taxon>Viridiplantae</taxon>
        <taxon>Chlorophyta</taxon>
        <taxon>core chlorophytes</taxon>
        <taxon>Chlorophyceae</taxon>
        <taxon>CS clade</taxon>
        <taxon>Chlamydomonadales</taxon>
        <taxon>Dunaliellaceae</taxon>
        <taxon>Dunaliella</taxon>
    </lineage>
</organism>
<dbReference type="Proteomes" id="UP000815325">
    <property type="component" value="Unassembled WGS sequence"/>
</dbReference>
<keyword evidence="1" id="KW-0677">Repeat</keyword>
<dbReference type="InterPro" id="IPR035979">
    <property type="entry name" value="RBD_domain_sf"/>
</dbReference>
<dbReference type="SUPFAM" id="SSF54928">
    <property type="entry name" value="RNA-binding domain, RBD"/>
    <property type="match status" value="2"/>
</dbReference>
<dbReference type="InterPro" id="IPR012677">
    <property type="entry name" value="Nucleotide-bd_a/b_plait_sf"/>
</dbReference>
<evidence type="ECO:0000256" key="2">
    <source>
        <dbReference type="ARBA" id="ARBA00022884"/>
    </source>
</evidence>
<evidence type="ECO:0000256" key="1">
    <source>
        <dbReference type="ARBA" id="ARBA00022737"/>
    </source>
</evidence>
<dbReference type="Gene3D" id="3.30.70.330">
    <property type="match status" value="3"/>
</dbReference>
<feature type="compositionally biased region" description="Polar residues" evidence="4">
    <location>
        <begin position="193"/>
        <end position="202"/>
    </location>
</feature>
<evidence type="ECO:0000256" key="3">
    <source>
        <dbReference type="PROSITE-ProRule" id="PRU00176"/>
    </source>
</evidence>
<keyword evidence="2 3" id="KW-0694">RNA-binding</keyword>
<comment type="caution">
    <text evidence="6">The sequence shown here is derived from an EMBL/GenBank/DDBJ whole genome shotgun (WGS) entry which is preliminary data.</text>
</comment>
<feature type="domain" description="RRM" evidence="5">
    <location>
        <begin position="14"/>
        <end position="88"/>
    </location>
</feature>
<evidence type="ECO:0000313" key="6">
    <source>
        <dbReference type="EMBL" id="KAF5833915.1"/>
    </source>
</evidence>
<evidence type="ECO:0000259" key="5">
    <source>
        <dbReference type="PROSITE" id="PS50102"/>
    </source>
</evidence>
<dbReference type="PROSITE" id="PS50102">
    <property type="entry name" value="RRM"/>
    <property type="match status" value="3"/>
</dbReference>
<feature type="domain" description="RRM" evidence="5">
    <location>
        <begin position="97"/>
        <end position="176"/>
    </location>
</feature>
<feature type="region of interest" description="Disordered" evidence="4">
    <location>
        <begin position="178"/>
        <end position="215"/>
    </location>
</feature>
<gene>
    <name evidence="6" type="ORF">DUNSADRAFT_9574</name>
</gene>
<proteinExistence type="predicted"/>
<evidence type="ECO:0000313" key="7">
    <source>
        <dbReference type="Proteomes" id="UP000815325"/>
    </source>
</evidence>
<dbReference type="PRINTS" id="PR00961">
    <property type="entry name" value="HUDSXLRNA"/>
</dbReference>
<feature type="compositionally biased region" description="Pro residues" evidence="4">
    <location>
        <begin position="205"/>
        <end position="215"/>
    </location>
</feature>
<dbReference type="InterPro" id="IPR000504">
    <property type="entry name" value="RRM_dom"/>
</dbReference>
<evidence type="ECO:0000256" key="4">
    <source>
        <dbReference type="SAM" id="MobiDB-lite"/>
    </source>
</evidence>